<dbReference type="SMART" id="SM00851">
    <property type="entry name" value="MGS"/>
    <property type="match status" value="1"/>
</dbReference>
<dbReference type="EMBL" id="BART01019220">
    <property type="protein sequence ID" value="GAG83408.1"/>
    <property type="molecule type" value="Genomic_DNA"/>
</dbReference>
<dbReference type="GO" id="GO:0004088">
    <property type="term" value="F:carbamoyl-phosphate synthase (glutamine-hydrolyzing) activity"/>
    <property type="evidence" value="ECO:0007669"/>
    <property type="project" value="TreeGrafter"/>
</dbReference>
<keyword evidence="2" id="KW-0547">Nucleotide-binding</keyword>
<sequence>MGGKIPKRLMNLPLGDYVSVKSPMFSFMRLDKADPVLGVEMSSTGEVACIGENFPDALMKSLEAADMNVPIEGGNILISVGGEVLKSKVIPLATKIKDLGFTIFATEDTKKALNSNGIEAVRLYKVHENGMEPNIMSCLQNGRIDMVINIPMPTTVEEKFKTIMEDEYKIRRMAVDFNIPVIINLELAKAVINAIENVRLKKPEIKSLNEYHESLDEIYW</sequence>
<evidence type="ECO:0000313" key="5">
    <source>
        <dbReference type="EMBL" id="GAG83408.1"/>
    </source>
</evidence>
<evidence type="ECO:0000256" key="3">
    <source>
        <dbReference type="ARBA" id="ARBA00022840"/>
    </source>
</evidence>
<dbReference type="AlphaFoldDB" id="X1BH09"/>
<protein>
    <recommendedName>
        <fullName evidence="4">MGS-like domain-containing protein</fullName>
    </recommendedName>
</protein>
<proteinExistence type="predicted"/>
<dbReference type="InterPro" id="IPR036914">
    <property type="entry name" value="MGS-like_dom_sf"/>
</dbReference>
<dbReference type="PANTHER" id="PTHR11405">
    <property type="entry name" value="CARBAMOYLTRANSFERASE FAMILY MEMBER"/>
    <property type="match status" value="1"/>
</dbReference>
<name>X1BH09_9ZZZZ</name>
<dbReference type="PROSITE" id="PS51855">
    <property type="entry name" value="MGS"/>
    <property type="match status" value="1"/>
</dbReference>
<evidence type="ECO:0000256" key="2">
    <source>
        <dbReference type="ARBA" id="ARBA00022741"/>
    </source>
</evidence>
<dbReference type="GO" id="GO:0005524">
    <property type="term" value="F:ATP binding"/>
    <property type="evidence" value="ECO:0007669"/>
    <property type="project" value="UniProtKB-KW"/>
</dbReference>
<organism evidence="5">
    <name type="scientific">marine sediment metagenome</name>
    <dbReference type="NCBI Taxonomy" id="412755"/>
    <lineage>
        <taxon>unclassified sequences</taxon>
        <taxon>metagenomes</taxon>
        <taxon>ecological metagenomes</taxon>
    </lineage>
</organism>
<dbReference type="GO" id="GO:0005737">
    <property type="term" value="C:cytoplasm"/>
    <property type="evidence" value="ECO:0007669"/>
    <property type="project" value="TreeGrafter"/>
</dbReference>
<dbReference type="Pfam" id="PF02142">
    <property type="entry name" value="MGS"/>
    <property type="match status" value="1"/>
</dbReference>
<evidence type="ECO:0000259" key="4">
    <source>
        <dbReference type="PROSITE" id="PS51855"/>
    </source>
</evidence>
<keyword evidence="3" id="KW-0067">ATP-binding</keyword>
<reference evidence="5" key="1">
    <citation type="journal article" date="2014" name="Front. Microbiol.">
        <title>High frequency of phylogenetically diverse reductive dehalogenase-homologous genes in deep subseafloor sedimentary metagenomes.</title>
        <authorList>
            <person name="Kawai M."/>
            <person name="Futagami T."/>
            <person name="Toyoda A."/>
            <person name="Takaki Y."/>
            <person name="Nishi S."/>
            <person name="Hori S."/>
            <person name="Arai W."/>
            <person name="Tsubouchi T."/>
            <person name="Morono Y."/>
            <person name="Uchiyama I."/>
            <person name="Ito T."/>
            <person name="Fujiyama A."/>
            <person name="Inagaki F."/>
            <person name="Takami H."/>
        </authorList>
    </citation>
    <scope>NUCLEOTIDE SEQUENCE</scope>
    <source>
        <strain evidence="5">Expedition CK06-06</strain>
    </source>
</reference>
<gene>
    <name evidence="5" type="ORF">S01H4_36034</name>
</gene>
<keyword evidence="1" id="KW-0436">Ligase</keyword>
<comment type="caution">
    <text evidence="5">The sequence shown here is derived from an EMBL/GenBank/DDBJ whole genome shotgun (WGS) entry which is preliminary data.</text>
</comment>
<dbReference type="InterPro" id="IPR011607">
    <property type="entry name" value="MGS-like_dom"/>
</dbReference>
<feature type="domain" description="MGS-like" evidence="4">
    <location>
        <begin position="67"/>
        <end position="218"/>
    </location>
</feature>
<dbReference type="PANTHER" id="PTHR11405:SF53">
    <property type="entry name" value="CARBAMOYL-PHOSPHATE SYNTHASE [AMMONIA], MITOCHONDRIAL"/>
    <property type="match status" value="1"/>
</dbReference>
<dbReference type="SUPFAM" id="SSF56059">
    <property type="entry name" value="Glutathione synthetase ATP-binding domain-like"/>
    <property type="match status" value="1"/>
</dbReference>
<evidence type="ECO:0000256" key="1">
    <source>
        <dbReference type="ARBA" id="ARBA00022598"/>
    </source>
</evidence>
<dbReference type="Gene3D" id="3.40.50.1380">
    <property type="entry name" value="Methylglyoxal synthase-like domain"/>
    <property type="match status" value="1"/>
</dbReference>
<accession>X1BH09</accession>
<dbReference type="SUPFAM" id="SSF52335">
    <property type="entry name" value="Methylglyoxal synthase-like"/>
    <property type="match status" value="1"/>
</dbReference>
<dbReference type="Gene3D" id="3.30.470.20">
    <property type="entry name" value="ATP-grasp fold, B domain"/>
    <property type="match status" value="1"/>
</dbReference>
<dbReference type="GO" id="GO:0006541">
    <property type="term" value="P:glutamine metabolic process"/>
    <property type="evidence" value="ECO:0007669"/>
    <property type="project" value="TreeGrafter"/>
</dbReference>